<keyword evidence="2" id="KW-1185">Reference proteome</keyword>
<dbReference type="SUPFAM" id="SSF160631">
    <property type="entry name" value="SMI1/KNR4-like"/>
    <property type="match status" value="1"/>
</dbReference>
<dbReference type="EMBL" id="FZPH01000003">
    <property type="protein sequence ID" value="SNT16471.1"/>
    <property type="molecule type" value="Genomic_DNA"/>
</dbReference>
<gene>
    <name evidence="1" type="ORF">SAMN05421812_103480</name>
</gene>
<proteinExistence type="predicted"/>
<sequence length="164" mass="17607">MCDVTAENLRDLLDRVAGTPGCAVLPPSGQPMHRIPADLRELYDFCGGARLWGWRLSGPTELVPASPRLLGEAVAREVAVDQPDDLTNGCYVIADGGGATTDEHVVIDLHPARAGRCYLAFWDSYGLVGEMPVVARSIPELLRWLLDTNGVDPTLAPTHGDAYG</sequence>
<reference evidence="1 2" key="1">
    <citation type="submission" date="2017-06" db="EMBL/GenBank/DDBJ databases">
        <authorList>
            <person name="Kim H.J."/>
            <person name="Triplett B.A."/>
        </authorList>
    </citation>
    <scope>NUCLEOTIDE SEQUENCE [LARGE SCALE GENOMIC DNA]</scope>
    <source>
        <strain evidence="1 2">CGMCC 4.5593</strain>
    </source>
</reference>
<dbReference type="InterPro" id="IPR037883">
    <property type="entry name" value="Knr4/Smi1-like_sf"/>
</dbReference>
<dbReference type="Proteomes" id="UP000198362">
    <property type="component" value="Unassembled WGS sequence"/>
</dbReference>
<accession>A0A239KE96</accession>
<organism evidence="1 2">
    <name type="scientific">Asanoa hainanensis</name>
    <dbReference type="NCBI Taxonomy" id="560556"/>
    <lineage>
        <taxon>Bacteria</taxon>
        <taxon>Bacillati</taxon>
        <taxon>Actinomycetota</taxon>
        <taxon>Actinomycetes</taxon>
        <taxon>Micromonosporales</taxon>
        <taxon>Micromonosporaceae</taxon>
        <taxon>Asanoa</taxon>
    </lineage>
</organism>
<protein>
    <recommendedName>
        <fullName evidence="3">SMI1-KNR4 cell-wall</fullName>
    </recommendedName>
</protein>
<evidence type="ECO:0008006" key="3">
    <source>
        <dbReference type="Google" id="ProtNLM"/>
    </source>
</evidence>
<name>A0A239KE96_9ACTN</name>
<evidence type="ECO:0000313" key="1">
    <source>
        <dbReference type="EMBL" id="SNT16471.1"/>
    </source>
</evidence>
<dbReference type="AlphaFoldDB" id="A0A239KE96"/>
<evidence type="ECO:0000313" key="2">
    <source>
        <dbReference type="Proteomes" id="UP000198362"/>
    </source>
</evidence>